<reference evidence="2 3" key="1">
    <citation type="submission" date="2016-10" db="EMBL/GenBank/DDBJ databases">
        <authorList>
            <person name="de Groot N.N."/>
        </authorList>
    </citation>
    <scope>NUCLEOTIDE SEQUENCE [LARGE SCALE GENOMIC DNA]</scope>
    <source>
        <strain evidence="2 3">DSM 12271</strain>
    </source>
</reference>
<keyword evidence="3" id="KW-1185">Reference proteome</keyword>
<dbReference type="RefSeq" id="WP_090040364.1">
    <property type="nucleotide sequence ID" value="NZ_FOKI01000009.1"/>
</dbReference>
<dbReference type="EMBL" id="FOKI01000009">
    <property type="protein sequence ID" value="SFB04129.1"/>
    <property type="molecule type" value="Genomic_DNA"/>
</dbReference>
<dbReference type="AlphaFoldDB" id="A0A1I0XSL6"/>
<dbReference type="Gene3D" id="1.10.3210.10">
    <property type="entry name" value="Hypothetical protein af1432"/>
    <property type="match status" value="1"/>
</dbReference>
<dbReference type="InterPro" id="IPR006675">
    <property type="entry name" value="HDIG_dom"/>
</dbReference>
<dbReference type="NCBIfam" id="TIGR00277">
    <property type="entry name" value="HDIG"/>
    <property type="match status" value="1"/>
</dbReference>
<dbReference type="SUPFAM" id="SSF109604">
    <property type="entry name" value="HD-domain/PDEase-like"/>
    <property type="match status" value="1"/>
</dbReference>
<proteinExistence type="predicted"/>
<dbReference type="InterPro" id="IPR006674">
    <property type="entry name" value="HD_domain"/>
</dbReference>
<protein>
    <recommendedName>
        <fullName evidence="1">HD domain-containing protein</fullName>
    </recommendedName>
</protein>
<organism evidence="2 3">
    <name type="scientific">Clostridium frigidicarnis</name>
    <dbReference type="NCBI Taxonomy" id="84698"/>
    <lineage>
        <taxon>Bacteria</taxon>
        <taxon>Bacillati</taxon>
        <taxon>Bacillota</taxon>
        <taxon>Clostridia</taxon>
        <taxon>Eubacteriales</taxon>
        <taxon>Clostridiaceae</taxon>
        <taxon>Clostridium</taxon>
    </lineage>
</organism>
<dbReference type="Pfam" id="PF01966">
    <property type="entry name" value="HD"/>
    <property type="match status" value="1"/>
</dbReference>
<evidence type="ECO:0000259" key="1">
    <source>
        <dbReference type="Pfam" id="PF01966"/>
    </source>
</evidence>
<sequence length="185" mass="21228">MDMIENIKKDIKRRCESSNNFFGVGIYQHIESVANNAVELAGLYQADIEVCEIAGWLHDIASITDYGLYENHHIHGANMAEEILKSYNYPTDKIELVKLCILNHRGSVIKEKTTKEEICVADADAISHYDTLPSLFYLAFVQKKLNIDDGMKFVKNKLERSYNKMSPESKKYYKVKKDLIQSILS</sequence>
<dbReference type="OrthoDB" id="2043299at2"/>
<accession>A0A1I0XSL6</accession>
<dbReference type="CDD" id="cd00077">
    <property type="entry name" value="HDc"/>
    <property type="match status" value="1"/>
</dbReference>
<evidence type="ECO:0000313" key="3">
    <source>
        <dbReference type="Proteomes" id="UP000198619"/>
    </source>
</evidence>
<gene>
    <name evidence="2" type="ORF">SAMN04488528_1009154</name>
</gene>
<feature type="domain" description="HD" evidence="1">
    <location>
        <begin position="27"/>
        <end position="127"/>
    </location>
</feature>
<name>A0A1I0XSL6_9CLOT</name>
<dbReference type="Proteomes" id="UP000198619">
    <property type="component" value="Unassembled WGS sequence"/>
</dbReference>
<dbReference type="InterPro" id="IPR003607">
    <property type="entry name" value="HD/PDEase_dom"/>
</dbReference>
<evidence type="ECO:0000313" key="2">
    <source>
        <dbReference type="EMBL" id="SFB04129.1"/>
    </source>
</evidence>
<dbReference type="STRING" id="84698.SAMN04488528_1009154"/>